<evidence type="ECO:0000259" key="2">
    <source>
        <dbReference type="PROSITE" id="PS01124"/>
    </source>
</evidence>
<proteinExistence type="predicted"/>
<feature type="domain" description="HTH araC/xylS-type" evidence="2">
    <location>
        <begin position="276"/>
        <end position="368"/>
    </location>
</feature>
<feature type="transmembrane region" description="Helical" evidence="1">
    <location>
        <begin position="186"/>
        <end position="205"/>
    </location>
</feature>
<dbReference type="GO" id="GO:0003700">
    <property type="term" value="F:DNA-binding transcription factor activity"/>
    <property type="evidence" value="ECO:0007669"/>
    <property type="project" value="InterPro"/>
</dbReference>
<evidence type="ECO:0000313" key="3">
    <source>
        <dbReference type="EMBL" id="ANG65665.1"/>
    </source>
</evidence>
<dbReference type="AlphaFoldDB" id="A0A173DXL5"/>
<dbReference type="EMBL" id="KU952095">
    <property type="protein sequence ID" value="ANG65665.1"/>
    <property type="molecule type" value="Genomic_DNA"/>
</dbReference>
<organism evidence="3">
    <name type="scientific">uncultured bacterium G1</name>
    <dbReference type="NCBI Taxonomy" id="1821258"/>
    <lineage>
        <taxon>Bacteria</taxon>
        <taxon>environmental samples</taxon>
    </lineage>
</organism>
<dbReference type="Gene3D" id="1.10.10.60">
    <property type="entry name" value="Homeodomain-like"/>
    <property type="match status" value="1"/>
</dbReference>
<dbReference type="PROSITE" id="PS01124">
    <property type="entry name" value="HTH_ARAC_FAMILY_2"/>
    <property type="match status" value="1"/>
</dbReference>
<feature type="transmembrane region" description="Helical" evidence="1">
    <location>
        <begin position="211"/>
        <end position="232"/>
    </location>
</feature>
<feature type="transmembrane region" description="Helical" evidence="1">
    <location>
        <begin position="108"/>
        <end position="128"/>
    </location>
</feature>
<feature type="transmembrane region" description="Helical" evidence="1">
    <location>
        <begin position="6"/>
        <end position="26"/>
    </location>
</feature>
<feature type="transmembrane region" description="Helical" evidence="1">
    <location>
        <begin position="77"/>
        <end position="96"/>
    </location>
</feature>
<feature type="transmembrane region" description="Helical" evidence="1">
    <location>
        <begin position="144"/>
        <end position="165"/>
    </location>
</feature>
<dbReference type="SMART" id="SM00342">
    <property type="entry name" value="HTH_ARAC"/>
    <property type="match status" value="1"/>
</dbReference>
<feature type="transmembrane region" description="Helical" evidence="1">
    <location>
        <begin position="47"/>
        <end position="65"/>
    </location>
</feature>
<sequence>MTPQSIHLCGLAAAVFIASSLFLAVVRWFHMCHPYDQKPDYYYPGRPIVAAFHLNALVVIPYALHPESADAWYLARLYLLPVALFYCTIMLLSYFGSVMQWKKWLRPIVLLGGPVALAMLAALVLAVWPGAQMGTVISDTAANGILYALGLLTTASCLFVLRLVLRHARLIDKDDYSNPEDFPVVAARRWMALVGMNMVSYWTAALSDSRSVMAVVMLILSATAGLFLISILHPNRNRPMEESVVALGLEPDAVPDGEGQIYQRSLPLKKRLEILSAVTTVVEEREAFLEPHLTLQDVSERCGYNRSYVAGLIKSELGGFFTYVNRLRVQHVEDYLRDNPSATVQEAAEESGFVSRKAYYAAKAKLQS</sequence>
<protein>
    <recommendedName>
        <fullName evidence="2">HTH araC/xylS-type domain-containing protein</fullName>
    </recommendedName>
</protein>
<keyword evidence="1" id="KW-0812">Transmembrane</keyword>
<dbReference type="GO" id="GO:0043565">
    <property type="term" value="F:sequence-specific DNA binding"/>
    <property type="evidence" value="ECO:0007669"/>
    <property type="project" value="InterPro"/>
</dbReference>
<keyword evidence="1" id="KW-0472">Membrane</keyword>
<reference evidence="3" key="1">
    <citation type="submission" date="2016-03" db="EMBL/GenBank/DDBJ databases">
        <title>Improved glycerol to ethanol conversion by E. coli using a metagenomic fragment isolated from an anaerobic reactor.</title>
        <authorList>
            <person name="Loaces I."/>
            <person name="Rodriguez C."/>
            <person name="Amarelle V."/>
            <person name="Fabiano E."/>
            <person name="Noya F."/>
        </authorList>
    </citation>
    <scope>NUCLEOTIDE SEQUENCE</scope>
</reference>
<name>A0A173DXL5_9BACT</name>
<dbReference type="InterPro" id="IPR018060">
    <property type="entry name" value="HTH_AraC"/>
</dbReference>
<gene>
    <name evidence="3" type="primary">G1_24</name>
</gene>
<keyword evidence="1" id="KW-1133">Transmembrane helix</keyword>
<accession>A0A173DXL5</accession>
<evidence type="ECO:0000256" key="1">
    <source>
        <dbReference type="SAM" id="Phobius"/>
    </source>
</evidence>